<evidence type="ECO:0000256" key="1">
    <source>
        <dbReference type="SAM" id="SignalP"/>
    </source>
</evidence>
<protein>
    <submittedName>
        <fullName evidence="2">Uncharacterized protein</fullName>
    </submittedName>
</protein>
<name>A0A6L9LHN0_9BACT</name>
<gene>
    <name evidence="2" type="ORF">GK108_14755</name>
</gene>
<dbReference type="Proteomes" id="UP000474175">
    <property type="component" value="Unassembled WGS sequence"/>
</dbReference>
<evidence type="ECO:0000313" key="3">
    <source>
        <dbReference type="Proteomes" id="UP000474175"/>
    </source>
</evidence>
<feature type="signal peptide" evidence="1">
    <location>
        <begin position="1"/>
        <end position="24"/>
    </location>
</feature>
<sequence>MKVAKLLASCFLAVCFIGSVAVQAQPGVLVVRRPVRVIVPPRPVVIARPALVPAPVVVVPATRIAVVTRPRRVIVY</sequence>
<organism evidence="2 3">
    <name type="scientific">Spirosoma terrae</name>
    <dbReference type="NCBI Taxonomy" id="1968276"/>
    <lineage>
        <taxon>Bacteria</taxon>
        <taxon>Pseudomonadati</taxon>
        <taxon>Bacteroidota</taxon>
        <taxon>Cytophagia</taxon>
        <taxon>Cytophagales</taxon>
        <taxon>Cytophagaceae</taxon>
        <taxon>Spirosoma</taxon>
    </lineage>
</organism>
<evidence type="ECO:0000313" key="2">
    <source>
        <dbReference type="EMBL" id="NDU96139.1"/>
    </source>
</evidence>
<reference evidence="2 3" key="1">
    <citation type="submission" date="2020-02" db="EMBL/GenBank/DDBJ databases">
        <title>Draft genome sequence of two Spirosoma agri KCTC 52727 and Spirosoma terrae KCTC 52035.</title>
        <authorList>
            <person name="Rojas J."/>
            <person name="Ambika Manirajan B."/>
            <person name="Suarez C."/>
            <person name="Ratering S."/>
            <person name="Schnell S."/>
        </authorList>
    </citation>
    <scope>NUCLEOTIDE SEQUENCE [LARGE SCALE GENOMIC DNA]</scope>
    <source>
        <strain evidence="2 3">KCTC 52035</strain>
    </source>
</reference>
<keyword evidence="1" id="KW-0732">Signal</keyword>
<dbReference type="EMBL" id="JAAFZH010000005">
    <property type="protein sequence ID" value="NDU96139.1"/>
    <property type="molecule type" value="Genomic_DNA"/>
</dbReference>
<keyword evidence="3" id="KW-1185">Reference proteome</keyword>
<dbReference type="RefSeq" id="WP_163949577.1">
    <property type="nucleotide sequence ID" value="NZ_JAAFZH010000005.1"/>
</dbReference>
<feature type="chain" id="PRO_5026683157" evidence="1">
    <location>
        <begin position="25"/>
        <end position="76"/>
    </location>
</feature>
<dbReference type="AlphaFoldDB" id="A0A6L9LHN0"/>
<comment type="caution">
    <text evidence="2">The sequence shown here is derived from an EMBL/GenBank/DDBJ whole genome shotgun (WGS) entry which is preliminary data.</text>
</comment>
<proteinExistence type="predicted"/>
<accession>A0A6L9LHN0</accession>